<evidence type="ECO:0000256" key="1">
    <source>
        <dbReference type="SAM" id="MobiDB-lite"/>
    </source>
</evidence>
<dbReference type="KEGG" id="caua:113075858"/>
<sequence>MTASPRDDMDTTSRSVEPSTQPLKLKNQEPSDSVLEKHPVPTQMPLLQQPLFKKLLWRRKRDLHKRQKRGASEKVCSGVTESAQLVSTTNEMYNWILSVPSNSINMIFQEVLVDLNSKNERGLYQSRIKATVGGRPLTFYSLVGLENEAFYRSMPRIIAVAFGALKT</sequence>
<dbReference type="OrthoDB" id="6380398at2759"/>
<name>A0A6P6N788_CARAU</name>
<dbReference type="RefSeq" id="XP_026104303.1">
    <property type="nucleotide sequence ID" value="XM_026248518.1"/>
</dbReference>
<feature type="compositionally biased region" description="Basic and acidic residues" evidence="1">
    <location>
        <begin position="1"/>
        <end position="11"/>
    </location>
</feature>
<gene>
    <name evidence="3" type="primary">LOC113075858</name>
</gene>
<reference evidence="3" key="1">
    <citation type="submission" date="2025-08" db="UniProtKB">
        <authorList>
            <consortium name="RefSeq"/>
        </authorList>
    </citation>
    <scope>IDENTIFICATION</scope>
    <source>
        <strain evidence="3">Wakin</strain>
        <tissue evidence="3">Muscle</tissue>
    </source>
</reference>
<feature type="compositionally biased region" description="Polar residues" evidence="1">
    <location>
        <begin position="12"/>
        <end position="22"/>
    </location>
</feature>
<proteinExistence type="predicted"/>
<accession>A0A6P6N788</accession>
<evidence type="ECO:0000313" key="2">
    <source>
        <dbReference type="Proteomes" id="UP000515129"/>
    </source>
</evidence>
<dbReference type="Proteomes" id="UP000515129">
    <property type="component" value="Unplaced"/>
</dbReference>
<protein>
    <submittedName>
        <fullName evidence="3">Serine protease 56-like</fullName>
    </submittedName>
</protein>
<dbReference type="GeneID" id="113075858"/>
<dbReference type="AlphaFoldDB" id="A0A6P6N788"/>
<feature type="region of interest" description="Disordered" evidence="1">
    <location>
        <begin position="1"/>
        <end position="39"/>
    </location>
</feature>
<keyword evidence="2" id="KW-1185">Reference proteome</keyword>
<organism evidence="2 3">
    <name type="scientific">Carassius auratus</name>
    <name type="common">Goldfish</name>
    <dbReference type="NCBI Taxonomy" id="7957"/>
    <lineage>
        <taxon>Eukaryota</taxon>
        <taxon>Metazoa</taxon>
        <taxon>Chordata</taxon>
        <taxon>Craniata</taxon>
        <taxon>Vertebrata</taxon>
        <taxon>Euteleostomi</taxon>
        <taxon>Actinopterygii</taxon>
        <taxon>Neopterygii</taxon>
        <taxon>Teleostei</taxon>
        <taxon>Ostariophysi</taxon>
        <taxon>Cypriniformes</taxon>
        <taxon>Cyprinidae</taxon>
        <taxon>Cyprininae</taxon>
        <taxon>Carassius</taxon>
    </lineage>
</organism>
<evidence type="ECO:0000313" key="3">
    <source>
        <dbReference type="RefSeq" id="XP_026104303.1"/>
    </source>
</evidence>
<feature type="compositionally biased region" description="Basic and acidic residues" evidence="1">
    <location>
        <begin position="26"/>
        <end position="39"/>
    </location>
</feature>